<feature type="transmembrane region" description="Helical" evidence="6">
    <location>
        <begin position="105"/>
        <end position="126"/>
    </location>
</feature>
<feature type="transmembrane region" description="Helical" evidence="6">
    <location>
        <begin position="156"/>
        <end position="179"/>
    </location>
</feature>
<evidence type="ECO:0000256" key="5">
    <source>
        <dbReference type="ARBA" id="ARBA00023136"/>
    </source>
</evidence>
<reference evidence="9 10" key="1">
    <citation type="submission" date="2018-09" db="EMBL/GenBank/DDBJ databases">
        <title>Whole genome based analysis of evolution and adaptive divergence in Indian and Brazilian strains of Azospirillum brasilense.</title>
        <authorList>
            <person name="Singh C."/>
            <person name="Tripathi A.K."/>
        </authorList>
    </citation>
    <scope>NUCLEOTIDE SEQUENCE [LARGE SCALE GENOMIC DNA]</scope>
    <source>
        <strain evidence="9 10">MTCC4038</strain>
    </source>
</reference>
<feature type="domain" description="EamA" evidence="7">
    <location>
        <begin position="18"/>
        <end position="148"/>
    </location>
</feature>
<dbReference type="SUPFAM" id="SSF103481">
    <property type="entry name" value="Multidrug resistance efflux transporter EmrE"/>
    <property type="match status" value="2"/>
</dbReference>
<evidence type="ECO:0000256" key="2">
    <source>
        <dbReference type="ARBA" id="ARBA00007362"/>
    </source>
</evidence>
<reference evidence="8 11" key="2">
    <citation type="submission" date="2023-11" db="EMBL/GenBank/DDBJ databases">
        <title>MicrobeMod: A computational toolkit for identifying prokaryotic methylation and restriction-modification with nanopore sequencing.</title>
        <authorList>
            <person name="Crits-Christoph A."/>
            <person name="Kang S.C."/>
            <person name="Lee H."/>
            <person name="Ostrov N."/>
        </authorList>
    </citation>
    <scope>NUCLEOTIDE SEQUENCE [LARGE SCALE GENOMIC DNA]</scope>
    <source>
        <strain evidence="8 11">ATCC 29145</strain>
    </source>
</reference>
<evidence type="ECO:0000259" key="7">
    <source>
        <dbReference type="Pfam" id="PF00892"/>
    </source>
</evidence>
<organism evidence="9 10">
    <name type="scientific">Azospirillum brasilense</name>
    <dbReference type="NCBI Taxonomy" id="192"/>
    <lineage>
        <taxon>Bacteria</taxon>
        <taxon>Pseudomonadati</taxon>
        <taxon>Pseudomonadota</taxon>
        <taxon>Alphaproteobacteria</taxon>
        <taxon>Rhodospirillales</taxon>
        <taxon>Azospirillaceae</taxon>
        <taxon>Azospirillum</taxon>
    </lineage>
</organism>
<comment type="subcellular location">
    <subcellularLocation>
        <location evidence="1">Membrane</location>
        <topology evidence="1">Multi-pass membrane protein</topology>
    </subcellularLocation>
</comment>
<accession>A0A4D8QJF1</accession>
<protein>
    <submittedName>
        <fullName evidence="9">DMT family transporter</fullName>
    </submittedName>
</protein>
<dbReference type="InterPro" id="IPR050638">
    <property type="entry name" value="AA-Vitamin_Transporters"/>
</dbReference>
<feature type="domain" description="EamA" evidence="7">
    <location>
        <begin position="164"/>
        <end position="299"/>
    </location>
</feature>
<dbReference type="Proteomes" id="UP001277471">
    <property type="component" value="Unassembled WGS sequence"/>
</dbReference>
<evidence type="ECO:0000313" key="11">
    <source>
        <dbReference type="Proteomes" id="UP001277471"/>
    </source>
</evidence>
<dbReference type="InterPro" id="IPR037185">
    <property type="entry name" value="EmrE-like"/>
</dbReference>
<dbReference type="AlphaFoldDB" id="A0A4D8QJF1"/>
<dbReference type="RefSeq" id="WP_079285235.1">
    <property type="nucleotide sequence ID" value="NZ_CP012914.1"/>
</dbReference>
<feature type="transmembrane region" description="Helical" evidence="6">
    <location>
        <begin position="12"/>
        <end position="28"/>
    </location>
</feature>
<feature type="transmembrane region" description="Helical" evidence="6">
    <location>
        <begin position="133"/>
        <end position="150"/>
    </location>
</feature>
<keyword evidence="5 6" id="KW-0472">Membrane</keyword>
<dbReference type="GeneID" id="56452066"/>
<sequence>MSENATPARRRLFDQAWLLMMLPPLFWSSNAVLGRAVSGEVPPVGLAFWRWTLGMLLVLPFAWRHLRHDARALAAQWPVVLLLSALGIAVFNTFLYVGLHTTTALNAVMMQSSMPVLIVLMSLALFGDRVTPLQGVGIAVSLAGALTLIARGDPAVLIGLQLAAGDLWVLAAVLGYAAYTALLRRRPAVHGLSFIAVTFAGGAAMLLPFYLWESVGGNPMPITPTALGAIAYVALFPSIAAYLCFNRAVALVGANTAGMCIHLMPVFGSILAILFLGEQPHLYHAAGIGLIAAGILLATRRAKA</sequence>
<evidence type="ECO:0000256" key="3">
    <source>
        <dbReference type="ARBA" id="ARBA00022692"/>
    </source>
</evidence>
<gene>
    <name evidence="9" type="ORF">D3868_07125</name>
    <name evidence="8" type="ORF">SIM66_28235</name>
</gene>
<keyword evidence="3 6" id="KW-0812">Transmembrane</keyword>
<keyword evidence="4 6" id="KW-1133">Transmembrane helix</keyword>
<feature type="transmembrane region" description="Helical" evidence="6">
    <location>
        <begin position="282"/>
        <end position="299"/>
    </location>
</feature>
<keyword evidence="11" id="KW-1185">Reference proteome</keyword>
<feature type="transmembrane region" description="Helical" evidence="6">
    <location>
        <begin position="257"/>
        <end position="276"/>
    </location>
</feature>
<evidence type="ECO:0000256" key="6">
    <source>
        <dbReference type="SAM" id="Phobius"/>
    </source>
</evidence>
<dbReference type="GO" id="GO:0016020">
    <property type="term" value="C:membrane"/>
    <property type="evidence" value="ECO:0007669"/>
    <property type="project" value="UniProtKB-SubCell"/>
</dbReference>
<evidence type="ECO:0000313" key="10">
    <source>
        <dbReference type="Proteomes" id="UP000298774"/>
    </source>
</evidence>
<feature type="transmembrane region" description="Helical" evidence="6">
    <location>
        <begin position="191"/>
        <end position="212"/>
    </location>
</feature>
<comment type="similarity">
    <text evidence="2">Belongs to the EamA transporter family.</text>
</comment>
<dbReference type="PANTHER" id="PTHR32322:SF2">
    <property type="entry name" value="EAMA DOMAIN-CONTAINING PROTEIN"/>
    <property type="match status" value="1"/>
</dbReference>
<dbReference type="PANTHER" id="PTHR32322">
    <property type="entry name" value="INNER MEMBRANE TRANSPORTER"/>
    <property type="match status" value="1"/>
</dbReference>
<feature type="transmembrane region" description="Helical" evidence="6">
    <location>
        <begin position="224"/>
        <end position="245"/>
    </location>
</feature>
<proteinExistence type="inferred from homology"/>
<evidence type="ECO:0000313" key="9">
    <source>
        <dbReference type="EMBL" id="QCO08836.1"/>
    </source>
</evidence>
<dbReference type="Pfam" id="PF00892">
    <property type="entry name" value="EamA"/>
    <property type="match status" value="2"/>
</dbReference>
<dbReference type="InterPro" id="IPR000620">
    <property type="entry name" value="EamA_dom"/>
</dbReference>
<evidence type="ECO:0000256" key="1">
    <source>
        <dbReference type="ARBA" id="ARBA00004141"/>
    </source>
</evidence>
<dbReference type="EMBL" id="JAWXYC010000004">
    <property type="protein sequence ID" value="MDX5955064.1"/>
    <property type="molecule type" value="Genomic_DNA"/>
</dbReference>
<name>A0A4D8QJF1_AZOBR</name>
<dbReference type="Proteomes" id="UP000298774">
    <property type="component" value="Chromosome"/>
</dbReference>
<evidence type="ECO:0000256" key="4">
    <source>
        <dbReference type="ARBA" id="ARBA00022989"/>
    </source>
</evidence>
<dbReference type="EMBL" id="CP032339">
    <property type="protein sequence ID" value="QCO08836.1"/>
    <property type="molecule type" value="Genomic_DNA"/>
</dbReference>
<evidence type="ECO:0000313" key="8">
    <source>
        <dbReference type="EMBL" id="MDX5955064.1"/>
    </source>
</evidence>
<feature type="transmembrane region" description="Helical" evidence="6">
    <location>
        <begin position="48"/>
        <end position="66"/>
    </location>
</feature>
<feature type="transmembrane region" description="Helical" evidence="6">
    <location>
        <begin position="78"/>
        <end position="99"/>
    </location>
</feature>